<dbReference type="SUPFAM" id="SSF51735">
    <property type="entry name" value="NAD(P)-binding Rossmann-fold domains"/>
    <property type="match status" value="1"/>
</dbReference>
<dbReference type="EMBL" id="CM007654">
    <property type="protein sequence ID" value="ONI13720.1"/>
    <property type="molecule type" value="Genomic_DNA"/>
</dbReference>
<evidence type="ECO:0000313" key="5">
    <source>
        <dbReference type="Proteomes" id="UP000006882"/>
    </source>
</evidence>
<dbReference type="Gene3D" id="3.40.50.720">
    <property type="entry name" value="NAD(P)-binding Rossmann-like Domain"/>
    <property type="match status" value="1"/>
</dbReference>
<proteinExistence type="inferred from homology"/>
<evidence type="ECO:0000256" key="1">
    <source>
        <dbReference type="ARBA" id="ARBA00006484"/>
    </source>
</evidence>
<dbReference type="STRING" id="3760.A0A251PRM8"/>
<evidence type="ECO:0000313" key="4">
    <source>
        <dbReference type="EMBL" id="ONI13720.1"/>
    </source>
</evidence>
<dbReference type="AlphaFoldDB" id="A0A251PRM8"/>
<reference evidence="4 5" key="1">
    <citation type="journal article" date="2013" name="Nat. Genet.">
        <title>The high-quality draft genome of peach (Prunus persica) identifies unique patterns of genetic diversity, domestication and genome evolution.</title>
        <authorList>
            <consortium name="International Peach Genome Initiative"/>
            <person name="Verde I."/>
            <person name="Abbott A.G."/>
            <person name="Scalabrin S."/>
            <person name="Jung S."/>
            <person name="Shu S."/>
            <person name="Marroni F."/>
            <person name="Zhebentyayeva T."/>
            <person name="Dettori M.T."/>
            <person name="Grimwood J."/>
            <person name="Cattonaro F."/>
            <person name="Zuccolo A."/>
            <person name="Rossini L."/>
            <person name="Jenkins J."/>
            <person name="Vendramin E."/>
            <person name="Meisel L.A."/>
            <person name="Decroocq V."/>
            <person name="Sosinski B."/>
            <person name="Prochnik S."/>
            <person name="Mitros T."/>
            <person name="Policriti A."/>
            <person name="Cipriani G."/>
            <person name="Dondini L."/>
            <person name="Ficklin S."/>
            <person name="Goodstein D.M."/>
            <person name="Xuan P."/>
            <person name="Del Fabbro C."/>
            <person name="Aramini V."/>
            <person name="Copetti D."/>
            <person name="Gonzalez S."/>
            <person name="Horner D.S."/>
            <person name="Falchi R."/>
            <person name="Lucas S."/>
            <person name="Mica E."/>
            <person name="Maldonado J."/>
            <person name="Lazzari B."/>
            <person name="Bielenberg D."/>
            <person name="Pirona R."/>
            <person name="Miculan M."/>
            <person name="Barakat A."/>
            <person name="Testolin R."/>
            <person name="Stella A."/>
            <person name="Tartarini S."/>
            <person name="Tonutti P."/>
            <person name="Arus P."/>
            <person name="Orellana A."/>
            <person name="Wells C."/>
            <person name="Main D."/>
            <person name="Vizzotto G."/>
            <person name="Silva H."/>
            <person name="Salamini F."/>
            <person name="Schmutz J."/>
            <person name="Morgante M."/>
            <person name="Rokhsar D.S."/>
        </authorList>
    </citation>
    <scope>NUCLEOTIDE SEQUENCE [LARGE SCALE GENOMIC DNA]</scope>
    <source>
        <strain evidence="5">cv. Nemared</strain>
    </source>
</reference>
<gene>
    <name evidence="4" type="ORF">PRUPE_4G241100</name>
</gene>
<evidence type="ECO:0000256" key="2">
    <source>
        <dbReference type="ARBA" id="ARBA00022857"/>
    </source>
</evidence>
<accession>A0A251PRM8</accession>
<sequence>MTKALLPLLQLSDSPRVVSLSSGMGSLKHIPNEWAKGVLSDAEKLTEERIDDVLNEFLKDFKEDILETKGWPTSLSTYILSKAAVNAFTRMMARKYPNICINSVVKTNMNFINTGMLTIDEGAESVVRLAMDMQTKLDILQSSNEKTLEDQ</sequence>
<keyword evidence="5" id="KW-1185">Reference proteome</keyword>
<dbReference type="Gramene" id="ONI13720">
    <property type="protein sequence ID" value="ONI13720"/>
    <property type="gene ID" value="PRUPE_4G241100"/>
</dbReference>
<keyword evidence="3" id="KW-0560">Oxidoreductase</keyword>
<dbReference type="GO" id="GO:0016491">
    <property type="term" value="F:oxidoreductase activity"/>
    <property type="evidence" value="ECO:0007669"/>
    <property type="project" value="UniProtKB-KW"/>
</dbReference>
<protein>
    <recommendedName>
        <fullName evidence="6">(+)-neomenthol dehydrogenase</fullName>
    </recommendedName>
</protein>
<dbReference type="PANTHER" id="PTHR43490">
    <property type="entry name" value="(+)-NEOMENTHOL DEHYDROGENASE"/>
    <property type="match status" value="1"/>
</dbReference>
<dbReference type="Proteomes" id="UP000006882">
    <property type="component" value="Chromosome G4"/>
</dbReference>
<name>A0A251PRM8_PRUPE</name>
<evidence type="ECO:0000256" key="3">
    <source>
        <dbReference type="ARBA" id="ARBA00023002"/>
    </source>
</evidence>
<organism evidence="4 5">
    <name type="scientific">Prunus persica</name>
    <name type="common">Peach</name>
    <name type="synonym">Amygdalus persica</name>
    <dbReference type="NCBI Taxonomy" id="3760"/>
    <lineage>
        <taxon>Eukaryota</taxon>
        <taxon>Viridiplantae</taxon>
        <taxon>Streptophyta</taxon>
        <taxon>Embryophyta</taxon>
        <taxon>Tracheophyta</taxon>
        <taxon>Spermatophyta</taxon>
        <taxon>Magnoliopsida</taxon>
        <taxon>eudicotyledons</taxon>
        <taxon>Gunneridae</taxon>
        <taxon>Pentapetalae</taxon>
        <taxon>rosids</taxon>
        <taxon>fabids</taxon>
        <taxon>Rosales</taxon>
        <taxon>Rosaceae</taxon>
        <taxon>Amygdaloideae</taxon>
        <taxon>Amygdaleae</taxon>
        <taxon>Prunus</taxon>
    </lineage>
</organism>
<dbReference type="PANTHER" id="PTHR43490:SF98">
    <property type="entry name" value="OS02G0640600 PROTEIN"/>
    <property type="match status" value="1"/>
</dbReference>
<dbReference type="InterPro" id="IPR036291">
    <property type="entry name" value="NAD(P)-bd_dom_sf"/>
</dbReference>
<keyword evidence="2" id="KW-0521">NADP</keyword>
<comment type="similarity">
    <text evidence="1">Belongs to the short-chain dehydrogenases/reductases (SDR) family.</text>
</comment>
<dbReference type="eggNOG" id="KOG1208">
    <property type="taxonomic scope" value="Eukaryota"/>
</dbReference>
<evidence type="ECO:0008006" key="6">
    <source>
        <dbReference type="Google" id="ProtNLM"/>
    </source>
</evidence>